<dbReference type="EMBL" id="JACGWO010000007">
    <property type="protein sequence ID" value="KAK4423047.1"/>
    <property type="molecule type" value="Genomic_DNA"/>
</dbReference>
<proteinExistence type="predicted"/>
<evidence type="ECO:0000313" key="2">
    <source>
        <dbReference type="Proteomes" id="UP001293254"/>
    </source>
</evidence>
<comment type="caution">
    <text evidence="1">The sequence shown here is derived from an EMBL/GenBank/DDBJ whole genome shotgun (WGS) entry which is preliminary data.</text>
</comment>
<reference evidence="1" key="2">
    <citation type="journal article" date="2024" name="Plant">
        <title>Genomic evolution and insights into agronomic trait innovations of Sesamum species.</title>
        <authorList>
            <person name="Miao H."/>
            <person name="Wang L."/>
            <person name="Qu L."/>
            <person name="Liu H."/>
            <person name="Sun Y."/>
            <person name="Le M."/>
            <person name="Wang Q."/>
            <person name="Wei S."/>
            <person name="Zheng Y."/>
            <person name="Lin W."/>
            <person name="Duan Y."/>
            <person name="Cao H."/>
            <person name="Xiong S."/>
            <person name="Wang X."/>
            <person name="Wei L."/>
            <person name="Li C."/>
            <person name="Ma Q."/>
            <person name="Ju M."/>
            <person name="Zhao R."/>
            <person name="Li G."/>
            <person name="Mu C."/>
            <person name="Tian Q."/>
            <person name="Mei H."/>
            <person name="Zhang T."/>
            <person name="Gao T."/>
            <person name="Zhang H."/>
        </authorList>
    </citation>
    <scope>NUCLEOTIDE SEQUENCE</scope>
    <source>
        <strain evidence="1">3651</strain>
    </source>
</reference>
<name>A0AAE2CI65_9LAMI</name>
<organism evidence="1 2">
    <name type="scientific">Sesamum alatum</name>
    <dbReference type="NCBI Taxonomy" id="300844"/>
    <lineage>
        <taxon>Eukaryota</taxon>
        <taxon>Viridiplantae</taxon>
        <taxon>Streptophyta</taxon>
        <taxon>Embryophyta</taxon>
        <taxon>Tracheophyta</taxon>
        <taxon>Spermatophyta</taxon>
        <taxon>Magnoliopsida</taxon>
        <taxon>eudicotyledons</taxon>
        <taxon>Gunneridae</taxon>
        <taxon>Pentapetalae</taxon>
        <taxon>asterids</taxon>
        <taxon>lamiids</taxon>
        <taxon>Lamiales</taxon>
        <taxon>Pedaliaceae</taxon>
        <taxon>Sesamum</taxon>
    </lineage>
</organism>
<dbReference type="AlphaFoldDB" id="A0AAE2CI65"/>
<dbReference type="Proteomes" id="UP001293254">
    <property type="component" value="Unassembled WGS sequence"/>
</dbReference>
<protein>
    <submittedName>
        <fullName evidence="1">Uncharacterized protein</fullName>
    </submittedName>
</protein>
<reference evidence="1" key="1">
    <citation type="submission" date="2020-06" db="EMBL/GenBank/DDBJ databases">
        <authorList>
            <person name="Li T."/>
            <person name="Hu X."/>
            <person name="Zhang T."/>
            <person name="Song X."/>
            <person name="Zhang H."/>
            <person name="Dai N."/>
            <person name="Sheng W."/>
            <person name="Hou X."/>
            <person name="Wei L."/>
        </authorList>
    </citation>
    <scope>NUCLEOTIDE SEQUENCE</scope>
    <source>
        <strain evidence="1">3651</strain>
        <tissue evidence="1">Leaf</tissue>
    </source>
</reference>
<sequence length="108" mass="11882">MCGGFAVVFRWFFVLRFRRCSVRSRRRSARSAADLFDFAAALLDSAAATLRCSVVPPLEAPDLVGRFLPLPEFRRQGSLPPSVDWVCWLGSCADVAGDWVLTGLLTGC</sequence>
<accession>A0AAE2CI65</accession>
<keyword evidence="2" id="KW-1185">Reference proteome</keyword>
<evidence type="ECO:0000313" key="1">
    <source>
        <dbReference type="EMBL" id="KAK4423047.1"/>
    </source>
</evidence>
<gene>
    <name evidence="1" type="ORF">Salat_1887300</name>
</gene>